<dbReference type="Proteomes" id="UP000479710">
    <property type="component" value="Unassembled WGS sequence"/>
</dbReference>
<protein>
    <submittedName>
        <fullName evidence="3">Uncharacterized protein</fullName>
    </submittedName>
</protein>
<organism evidence="3 4">
    <name type="scientific">Oryza meyeriana var. granulata</name>
    <dbReference type="NCBI Taxonomy" id="110450"/>
    <lineage>
        <taxon>Eukaryota</taxon>
        <taxon>Viridiplantae</taxon>
        <taxon>Streptophyta</taxon>
        <taxon>Embryophyta</taxon>
        <taxon>Tracheophyta</taxon>
        <taxon>Spermatophyta</taxon>
        <taxon>Magnoliopsida</taxon>
        <taxon>Liliopsida</taxon>
        <taxon>Poales</taxon>
        <taxon>Poaceae</taxon>
        <taxon>BOP clade</taxon>
        <taxon>Oryzoideae</taxon>
        <taxon>Oryzeae</taxon>
        <taxon>Oryzinae</taxon>
        <taxon>Oryza</taxon>
        <taxon>Oryza meyeriana</taxon>
    </lineage>
</organism>
<evidence type="ECO:0000256" key="2">
    <source>
        <dbReference type="SAM" id="SignalP"/>
    </source>
</evidence>
<feature type="signal peptide" evidence="2">
    <location>
        <begin position="1"/>
        <end position="31"/>
    </location>
</feature>
<comment type="caution">
    <text evidence="3">The sequence shown here is derived from an EMBL/GenBank/DDBJ whole genome shotgun (WGS) entry which is preliminary data.</text>
</comment>
<keyword evidence="2" id="KW-0732">Signal</keyword>
<name>A0A6G1EJU3_9ORYZ</name>
<feature type="region of interest" description="Disordered" evidence="1">
    <location>
        <begin position="57"/>
        <end position="78"/>
    </location>
</feature>
<proteinExistence type="predicted"/>
<feature type="chain" id="PRO_5026345526" evidence="2">
    <location>
        <begin position="32"/>
        <end position="102"/>
    </location>
</feature>
<dbReference type="EMBL" id="SPHZ02000003">
    <property type="protein sequence ID" value="KAF0924684.1"/>
    <property type="molecule type" value="Genomic_DNA"/>
</dbReference>
<evidence type="ECO:0000313" key="3">
    <source>
        <dbReference type="EMBL" id="KAF0924684.1"/>
    </source>
</evidence>
<sequence>MAASSLHCHSVLTILLILFLALSSSVSVLQARMVPSDDHDAAKPVARAVGTVPSSRDSLAFMAPPMPPPAPAGTAPEMTAVGKRWGGKVQLQGSVPSPGIGN</sequence>
<reference evidence="3 4" key="1">
    <citation type="submission" date="2019-11" db="EMBL/GenBank/DDBJ databases">
        <title>Whole genome sequence of Oryza granulata.</title>
        <authorList>
            <person name="Li W."/>
        </authorList>
    </citation>
    <scope>NUCLEOTIDE SEQUENCE [LARGE SCALE GENOMIC DNA]</scope>
    <source>
        <strain evidence="4">cv. Menghai</strain>
        <tissue evidence="3">Leaf</tissue>
    </source>
</reference>
<dbReference type="AlphaFoldDB" id="A0A6G1EJU3"/>
<accession>A0A6G1EJU3</accession>
<evidence type="ECO:0000256" key="1">
    <source>
        <dbReference type="SAM" id="MobiDB-lite"/>
    </source>
</evidence>
<evidence type="ECO:0000313" key="4">
    <source>
        <dbReference type="Proteomes" id="UP000479710"/>
    </source>
</evidence>
<keyword evidence="4" id="KW-1185">Reference proteome</keyword>
<gene>
    <name evidence="3" type="ORF">E2562_010276</name>
</gene>